<keyword evidence="2" id="KW-0732">Signal</keyword>
<evidence type="ECO:0000256" key="2">
    <source>
        <dbReference type="SAM" id="SignalP"/>
    </source>
</evidence>
<dbReference type="Pfam" id="PF14292">
    <property type="entry name" value="SusE"/>
    <property type="match status" value="1"/>
</dbReference>
<evidence type="ECO:0000313" key="5">
    <source>
        <dbReference type="Proteomes" id="UP000611215"/>
    </source>
</evidence>
<feature type="chain" id="PRO_5045563914" evidence="2">
    <location>
        <begin position="24"/>
        <end position="392"/>
    </location>
</feature>
<keyword evidence="5" id="KW-1185">Reference proteome</keyword>
<evidence type="ECO:0000259" key="3">
    <source>
        <dbReference type="Pfam" id="PF14292"/>
    </source>
</evidence>
<feature type="compositionally biased region" description="Polar residues" evidence="1">
    <location>
        <begin position="246"/>
        <end position="258"/>
    </location>
</feature>
<proteinExistence type="predicted"/>
<protein>
    <submittedName>
        <fullName evidence="4">SusE domain-containing protein</fullName>
    </submittedName>
</protein>
<dbReference type="Proteomes" id="UP000611215">
    <property type="component" value="Unassembled WGS sequence"/>
</dbReference>
<evidence type="ECO:0000313" key="4">
    <source>
        <dbReference type="EMBL" id="MBF8148707.1"/>
    </source>
</evidence>
<reference evidence="4 5" key="1">
    <citation type="submission" date="2020-11" db="EMBL/GenBank/DDBJ databases">
        <title>Winogradskyella marina sp. nov., isolated from marine sediment.</title>
        <authorList>
            <person name="Bo J."/>
            <person name="Wang S."/>
            <person name="Song X."/>
            <person name="Du Z."/>
        </authorList>
    </citation>
    <scope>NUCLEOTIDE SEQUENCE [LARGE SCALE GENOMIC DNA]</scope>
    <source>
        <strain evidence="4 5">F6397</strain>
    </source>
</reference>
<name>A0ABS0EGQ0_9FLAO</name>
<dbReference type="RefSeq" id="WP_195869980.1">
    <property type="nucleotide sequence ID" value="NZ_JADOET010000001.1"/>
</dbReference>
<dbReference type="EMBL" id="JADOET010000001">
    <property type="protein sequence ID" value="MBF8148707.1"/>
    <property type="molecule type" value="Genomic_DNA"/>
</dbReference>
<dbReference type="Gene3D" id="2.60.40.3620">
    <property type="match status" value="1"/>
</dbReference>
<gene>
    <name evidence="4" type="ORF">ITJ86_02290</name>
</gene>
<feature type="region of interest" description="Disordered" evidence="1">
    <location>
        <begin position="231"/>
        <end position="263"/>
    </location>
</feature>
<organism evidence="4 5">
    <name type="scientific">Winogradskyella marina</name>
    <dbReference type="NCBI Taxonomy" id="2785530"/>
    <lineage>
        <taxon>Bacteria</taxon>
        <taxon>Pseudomonadati</taxon>
        <taxon>Bacteroidota</taxon>
        <taxon>Flavobacteriia</taxon>
        <taxon>Flavobacteriales</taxon>
        <taxon>Flavobacteriaceae</taxon>
        <taxon>Winogradskyella</taxon>
    </lineage>
</organism>
<evidence type="ECO:0000256" key="1">
    <source>
        <dbReference type="SAM" id="MobiDB-lite"/>
    </source>
</evidence>
<feature type="signal peptide" evidence="2">
    <location>
        <begin position="1"/>
        <end position="23"/>
    </location>
</feature>
<dbReference type="InterPro" id="IPR025970">
    <property type="entry name" value="SusE"/>
</dbReference>
<feature type="domain" description="SusE outer membrane protein" evidence="3">
    <location>
        <begin position="26"/>
        <end position="131"/>
    </location>
</feature>
<accession>A0ABS0EGQ0</accession>
<sequence length="392" mass="42493">MKNILKFKVVLLTVFTLGFLVNSCEDDTSVFTATETEAITLAELPITVIELDDTNPGNPAITFNWNEADYGQQASENYAVIFATDDAFTNPVVATTITGSTSATLSVNELNSSASAAGLPPFMFNTLYAKVESSIGTQNGLPVSSNIISFQIQPFYNYTLKDFYIVGNALDIDGNGVWEDPDWNNNSNNPPLFRNAINTNLYTYTGYFGTGSGGFDQGRFKILEERGQWQPQWGVTDNEGSDTKQESGSIAGNPTTQDGDPGRFGVETDGYYTFTINFSMPTDAPHYTFSSFDVSGATDYTSIAIEGDALSGENVEMTQSNADPHIWNITNVNLQTGDLQFVTNTGSTWGGDTSFSGVATDGGGSIPVIVQDDYEVWFNDLTGDYILIPLNL</sequence>
<comment type="caution">
    <text evidence="4">The sequence shown here is derived from an EMBL/GenBank/DDBJ whole genome shotgun (WGS) entry which is preliminary data.</text>
</comment>